<proteinExistence type="predicted"/>
<dbReference type="EMBL" id="CWKH01000001">
    <property type="protein sequence ID" value="CRZ13954.1"/>
    <property type="molecule type" value="Genomic_DNA"/>
</dbReference>
<sequence length="119" mass="12959">MNDHNYRRGDFGGRNGELAGRPGHRRQSTRHRLLAVALTATVLFGAVPGVGVIGFAGEASAKPMQRDHAKYCAKLKSDVEYTRKAFIAAYDKYGPQDRLTMQAASNYDRAESRLAGAGC</sequence>
<dbReference type="Proteomes" id="UP000199147">
    <property type="component" value="Unassembled WGS sequence"/>
</dbReference>
<accession>A0A0H5RZ27</accession>
<feature type="transmembrane region" description="Helical" evidence="2">
    <location>
        <begin position="33"/>
        <end position="56"/>
    </location>
</feature>
<dbReference type="RefSeq" id="WP_235625203.1">
    <property type="nucleotide sequence ID" value="NZ_CWKH01000001.1"/>
</dbReference>
<keyword evidence="2" id="KW-0812">Transmembrane</keyword>
<dbReference type="AlphaFoldDB" id="A0A0H5RZ27"/>
<organism evidence="3 4">
    <name type="scientific">Mycolicibacterium neworleansense</name>
    <dbReference type="NCBI Taxonomy" id="146018"/>
    <lineage>
        <taxon>Bacteria</taxon>
        <taxon>Bacillati</taxon>
        <taxon>Actinomycetota</taxon>
        <taxon>Actinomycetes</taxon>
        <taxon>Mycobacteriales</taxon>
        <taxon>Mycobacteriaceae</taxon>
        <taxon>Mycolicibacterium</taxon>
    </lineage>
</organism>
<protein>
    <submittedName>
        <fullName evidence="3">Uncharacterized protein</fullName>
    </submittedName>
</protein>
<evidence type="ECO:0000256" key="2">
    <source>
        <dbReference type="SAM" id="Phobius"/>
    </source>
</evidence>
<reference evidence="4" key="1">
    <citation type="submission" date="2015-07" db="EMBL/GenBank/DDBJ databases">
        <authorList>
            <person name="Urmite Genomes"/>
        </authorList>
    </citation>
    <scope>NUCLEOTIDE SEQUENCE [LARGE SCALE GENOMIC DNA]</scope>
    <source>
        <strain evidence="4">type strain: ATCC 49404</strain>
    </source>
</reference>
<keyword evidence="2" id="KW-0472">Membrane</keyword>
<feature type="compositionally biased region" description="Basic and acidic residues" evidence="1">
    <location>
        <begin position="1"/>
        <end position="11"/>
    </location>
</feature>
<keyword evidence="2" id="KW-1133">Transmembrane helix</keyword>
<evidence type="ECO:0000313" key="4">
    <source>
        <dbReference type="Proteomes" id="UP000199147"/>
    </source>
</evidence>
<evidence type="ECO:0000256" key="1">
    <source>
        <dbReference type="SAM" id="MobiDB-lite"/>
    </source>
</evidence>
<gene>
    <name evidence="3" type="ORF">BN2156_00798</name>
</gene>
<keyword evidence="4" id="KW-1185">Reference proteome</keyword>
<feature type="region of interest" description="Disordered" evidence="1">
    <location>
        <begin position="1"/>
        <end position="29"/>
    </location>
</feature>
<name>A0A0H5RZ27_9MYCO</name>
<evidence type="ECO:0000313" key="3">
    <source>
        <dbReference type="EMBL" id="CRZ13954.1"/>
    </source>
</evidence>
<dbReference type="STRING" id="146018.BN2156_00798"/>